<dbReference type="Gene3D" id="3.60.40.10">
    <property type="entry name" value="PPM-type phosphatase domain"/>
    <property type="match status" value="1"/>
</dbReference>
<evidence type="ECO:0000313" key="12">
    <source>
        <dbReference type="Proteomes" id="UP000298416"/>
    </source>
</evidence>
<gene>
    <name evidence="11" type="ORF">SASPL_151308</name>
</gene>
<dbReference type="AlphaFoldDB" id="A0A8X8Z3H5"/>
<name>A0A8X8Z3H5_SALSN</name>
<keyword evidence="8" id="KW-0464">Manganese</keyword>
<comment type="similarity">
    <text evidence="9">Belongs to the PP2C family.</text>
</comment>
<comment type="caution">
    <text evidence="11">The sequence shown here is derived from an EMBL/GenBank/DDBJ whole genome shotgun (WGS) entry which is preliminary data.</text>
</comment>
<dbReference type="CDD" id="cd00143">
    <property type="entry name" value="PP2Cc"/>
    <property type="match status" value="1"/>
</dbReference>
<evidence type="ECO:0000256" key="9">
    <source>
        <dbReference type="RuleBase" id="RU003465"/>
    </source>
</evidence>
<protein>
    <recommendedName>
        <fullName evidence="3">protein-serine/threonine phosphatase</fullName>
        <ecNumber evidence="3">3.1.3.16</ecNumber>
    </recommendedName>
</protein>
<dbReference type="InterPro" id="IPR036457">
    <property type="entry name" value="PPM-type-like_dom_sf"/>
</dbReference>
<dbReference type="EMBL" id="PNBA02000020">
    <property type="protein sequence ID" value="KAG6389834.1"/>
    <property type="molecule type" value="Genomic_DNA"/>
</dbReference>
<comment type="cofactor">
    <cofactor evidence="2">
        <name>Mg(2+)</name>
        <dbReference type="ChEBI" id="CHEBI:18420"/>
    </cofactor>
</comment>
<evidence type="ECO:0000256" key="6">
    <source>
        <dbReference type="ARBA" id="ARBA00022842"/>
    </source>
</evidence>
<evidence type="ECO:0000256" key="5">
    <source>
        <dbReference type="ARBA" id="ARBA00022801"/>
    </source>
</evidence>
<proteinExistence type="inferred from homology"/>
<comment type="cofactor">
    <cofactor evidence="1">
        <name>Mn(2+)</name>
        <dbReference type="ChEBI" id="CHEBI:29035"/>
    </cofactor>
</comment>
<dbReference type="PROSITE" id="PS01032">
    <property type="entry name" value="PPM_1"/>
    <property type="match status" value="1"/>
</dbReference>
<evidence type="ECO:0000256" key="2">
    <source>
        <dbReference type="ARBA" id="ARBA00001946"/>
    </source>
</evidence>
<dbReference type="InterPro" id="IPR015655">
    <property type="entry name" value="PP2C"/>
</dbReference>
<keyword evidence="12" id="KW-1185">Reference proteome</keyword>
<dbReference type="InterPro" id="IPR001932">
    <property type="entry name" value="PPM-type_phosphatase-like_dom"/>
</dbReference>
<organism evidence="11">
    <name type="scientific">Salvia splendens</name>
    <name type="common">Scarlet sage</name>
    <dbReference type="NCBI Taxonomy" id="180675"/>
    <lineage>
        <taxon>Eukaryota</taxon>
        <taxon>Viridiplantae</taxon>
        <taxon>Streptophyta</taxon>
        <taxon>Embryophyta</taxon>
        <taxon>Tracheophyta</taxon>
        <taxon>Spermatophyta</taxon>
        <taxon>Magnoliopsida</taxon>
        <taxon>eudicotyledons</taxon>
        <taxon>Gunneridae</taxon>
        <taxon>Pentapetalae</taxon>
        <taxon>asterids</taxon>
        <taxon>lamiids</taxon>
        <taxon>Lamiales</taxon>
        <taxon>Lamiaceae</taxon>
        <taxon>Nepetoideae</taxon>
        <taxon>Mentheae</taxon>
        <taxon>Salviinae</taxon>
        <taxon>Salvia</taxon>
        <taxon>Salvia subgen. Calosphace</taxon>
        <taxon>core Calosphace</taxon>
    </lineage>
</organism>
<keyword evidence="4" id="KW-0479">Metal-binding</keyword>
<dbReference type="Proteomes" id="UP000298416">
    <property type="component" value="Unassembled WGS sequence"/>
</dbReference>
<evidence type="ECO:0000256" key="7">
    <source>
        <dbReference type="ARBA" id="ARBA00022912"/>
    </source>
</evidence>
<accession>A0A8X8Z3H5</accession>
<dbReference type="PROSITE" id="PS51746">
    <property type="entry name" value="PPM_2"/>
    <property type="match status" value="1"/>
</dbReference>
<reference evidence="11" key="1">
    <citation type="submission" date="2018-01" db="EMBL/GenBank/DDBJ databases">
        <authorList>
            <person name="Mao J.F."/>
        </authorList>
    </citation>
    <scope>NUCLEOTIDE SEQUENCE</scope>
    <source>
        <strain evidence="11">Huo1</strain>
        <tissue evidence="11">Leaf</tissue>
    </source>
</reference>
<keyword evidence="5 9" id="KW-0378">Hydrolase</keyword>
<evidence type="ECO:0000256" key="4">
    <source>
        <dbReference type="ARBA" id="ARBA00022723"/>
    </source>
</evidence>
<dbReference type="Pfam" id="PF00481">
    <property type="entry name" value="PP2C"/>
    <property type="match status" value="2"/>
</dbReference>
<keyword evidence="6" id="KW-0460">Magnesium</keyword>
<dbReference type="GO" id="GO:0046872">
    <property type="term" value="F:metal ion binding"/>
    <property type="evidence" value="ECO:0007669"/>
    <property type="project" value="UniProtKB-KW"/>
</dbReference>
<dbReference type="SMART" id="SM00332">
    <property type="entry name" value="PP2Cc"/>
    <property type="match status" value="1"/>
</dbReference>
<dbReference type="GO" id="GO:0004722">
    <property type="term" value="F:protein serine/threonine phosphatase activity"/>
    <property type="evidence" value="ECO:0007669"/>
    <property type="project" value="UniProtKB-EC"/>
</dbReference>
<dbReference type="InterPro" id="IPR000222">
    <property type="entry name" value="PP2C_BS"/>
</dbReference>
<feature type="domain" description="PPM-type phosphatase" evidence="10">
    <location>
        <begin position="69"/>
        <end position="357"/>
    </location>
</feature>
<evidence type="ECO:0000256" key="3">
    <source>
        <dbReference type="ARBA" id="ARBA00013081"/>
    </source>
</evidence>
<evidence type="ECO:0000313" key="11">
    <source>
        <dbReference type="EMBL" id="KAG6389834.1"/>
    </source>
</evidence>
<keyword evidence="7 9" id="KW-0904">Protein phosphatase</keyword>
<reference evidence="11" key="2">
    <citation type="submission" date="2020-08" db="EMBL/GenBank/DDBJ databases">
        <title>Plant Genome Project.</title>
        <authorList>
            <person name="Zhang R.-G."/>
        </authorList>
    </citation>
    <scope>NUCLEOTIDE SEQUENCE</scope>
    <source>
        <strain evidence="11">Huo1</strain>
        <tissue evidence="11">Leaf</tissue>
    </source>
</reference>
<dbReference type="SUPFAM" id="SSF81606">
    <property type="entry name" value="PP2C-like"/>
    <property type="match status" value="1"/>
</dbReference>
<sequence>MNFDELRQGSMAPECESGELVLCNGDAAKSKNFCRKRMEPRRIKSASSRKRRSDVKKEIESMEGSVLIRHGAVSIIGRRREMEDAVAAEVDFLQKGGRRYSFFGVYDGHGGWRVARACSENLHKVLAEIVERDVGDEIAWERVMAVGFRKMDEEVNKSGALVASTGSTAVVAVVEEDEVVVANCGDSRAVLSRGGVAVQISDDHKVNYIMNIINRQYSDDMLFPLALHQPDRPDELERIEGCGGKVINWNGLRVSGVLATSRAIGDEYLKPYVITDPEVKILSRTKLDEFLILGSDGLWDVISNEMACQVARRCLEGRMRRSSGAGYTRTMEAAAVLVELAMARGSCDNISAVVVDLTRNQTQTAAYSC</sequence>
<evidence type="ECO:0000256" key="8">
    <source>
        <dbReference type="ARBA" id="ARBA00023211"/>
    </source>
</evidence>
<evidence type="ECO:0000259" key="10">
    <source>
        <dbReference type="PROSITE" id="PS51746"/>
    </source>
</evidence>
<dbReference type="PANTHER" id="PTHR47992">
    <property type="entry name" value="PROTEIN PHOSPHATASE"/>
    <property type="match status" value="1"/>
</dbReference>
<evidence type="ECO:0000256" key="1">
    <source>
        <dbReference type="ARBA" id="ARBA00001936"/>
    </source>
</evidence>
<dbReference type="EC" id="3.1.3.16" evidence="3"/>